<reference evidence="1" key="1">
    <citation type="submission" date="2021-11" db="EMBL/GenBank/DDBJ databases">
        <title>Vibrio ZSDE26 sp. nov. and Vibrio ZSDZ34 sp. nov., isolated from coastal seawater in Qingdao.</title>
        <authorList>
            <person name="Zhang P."/>
        </authorList>
    </citation>
    <scope>NUCLEOTIDE SEQUENCE</scope>
    <source>
        <strain evidence="1">ZSDE26</strain>
    </source>
</reference>
<comment type="caution">
    <text evidence="1">The sequence shown here is derived from an EMBL/GenBank/DDBJ whole genome shotgun (WGS) entry which is preliminary data.</text>
</comment>
<dbReference type="EMBL" id="JAJHVV010000006">
    <property type="protein sequence ID" value="MCK6263751.1"/>
    <property type="molecule type" value="Genomic_DNA"/>
</dbReference>
<gene>
    <name evidence="1" type="ORF">KP803_10745</name>
</gene>
<proteinExistence type="predicted"/>
<sequence length="213" mass="24121">MHYAIQHHITQYEFLTTTPRKKVIKQSLIRVIKGLMLVRLGKNEYAIHQGESMWIPLDCLCSLTFFPNSQIQSIDFSSRLDLNFPASSGQIKLNELLEALLNQLCQLTKVGEREAKETLVDDPYFQSVLSLVKFETLNLNPKLKLDKFSQAVSSWKPLEATNLDAQVQIALLIREAKKRALSGQKKPLIAEQLFSGNEKECDQVAALILGHTL</sequence>
<dbReference type="RefSeq" id="WP_248008840.1">
    <property type="nucleotide sequence ID" value="NZ_JAJHVV010000006.1"/>
</dbReference>
<protein>
    <recommendedName>
        <fullName evidence="3">AraC family transcriptional regulator</fullName>
    </recommendedName>
</protein>
<dbReference type="Proteomes" id="UP001139559">
    <property type="component" value="Unassembled WGS sequence"/>
</dbReference>
<evidence type="ECO:0000313" key="2">
    <source>
        <dbReference type="Proteomes" id="UP001139559"/>
    </source>
</evidence>
<dbReference type="AlphaFoldDB" id="A0A9X2BH98"/>
<evidence type="ECO:0008006" key="3">
    <source>
        <dbReference type="Google" id="ProtNLM"/>
    </source>
</evidence>
<organism evidence="1 2">
    <name type="scientific">Vibrio amylolyticus</name>
    <dbReference type="NCBI Taxonomy" id="2847292"/>
    <lineage>
        <taxon>Bacteria</taxon>
        <taxon>Pseudomonadati</taxon>
        <taxon>Pseudomonadota</taxon>
        <taxon>Gammaproteobacteria</taxon>
        <taxon>Vibrionales</taxon>
        <taxon>Vibrionaceae</taxon>
        <taxon>Vibrio</taxon>
    </lineage>
</organism>
<keyword evidence="2" id="KW-1185">Reference proteome</keyword>
<name>A0A9X2BH98_9VIBR</name>
<accession>A0A9X2BH98</accession>
<evidence type="ECO:0000313" key="1">
    <source>
        <dbReference type="EMBL" id="MCK6263751.1"/>
    </source>
</evidence>